<name>A0A5D3AI37_9TREE</name>
<reference evidence="3 4" key="1">
    <citation type="submission" date="2017-05" db="EMBL/GenBank/DDBJ databases">
        <title>The Genome Sequence of Tsuchiyaea wingfieldii DSM 27421.</title>
        <authorList>
            <person name="Cuomo C."/>
            <person name="Passer A."/>
            <person name="Billmyre B."/>
            <person name="Heitman J."/>
        </authorList>
    </citation>
    <scope>NUCLEOTIDE SEQUENCE [LARGE SCALE GENOMIC DNA]</scope>
    <source>
        <strain evidence="3 4">DSM 27421</strain>
    </source>
</reference>
<protein>
    <recommendedName>
        <fullName evidence="2">Helitron helicase-like domain-containing protein</fullName>
    </recommendedName>
</protein>
<feature type="non-terminal residue" evidence="3">
    <location>
        <position position="1062"/>
    </location>
</feature>
<comment type="caution">
    <text evidence="3">The sequence shown here is derived from an EMBL/GenBank/DDBJ whole genome shotgun (WGS) entry which is preliminary data.</text>
</comment>
<feature type="domain" description="Helitron helicase-like" evidence="2">
    <location>
        <begin position="391"/>
        <end position="570"/>
    </location>
</feature>
<dbReference type="PANTHER" id="PTHR45786">
    <property type="entry name" value="DNA BINDING PROTEIN-LIKE"/>
    <property type="match status" value="1"/>
</dbReference>
<sequence>MPKHVRKPIKPLLTTVPYGKPTKSSGAGRPRKKTDPATPLALRAHQDGVVAQYSLGPCDYKCDKCGALHWAAERPADAQHSTEHEAAFSDCCSKGKVILPTLLEPPPFLKTLWTANTPEAKEFRKQVRNYNGAMAMASMNFKKQDKSVYGAKGVYTFSISGRVYHQIGSLLPPPDGNVRWAQIYIADMSPDQRAETRQGIFHNLCQPTVLRNIEEVMFSHNPYVQSILTCKERMDRNNQNNAHLHLHMSQEGHDPRTYNTPTSNDVALIYDNSNDPDHNGRELIWQSRATNSLHRIPELSEHFVPLHFPLLFPYGEPGWHPRIPLSNSHDPLHYSSSVQLVSEMAHDETAAYGTNTASTDPLLPPFHTHVVPTTDVPSGRNGSHHVTQAQFYAYSLFKRERVFNILHHAGLLFQEYLDDVWAQTESSRLRFQEQNQKLLRTDLKRGLADAIQDELEADEVGKQIYLSHTFSTGPRAMHHEYQDSMRVVEKFGHPDLFITITCNGQWPEIVNALLPGQTSSDRPDIVARVFRLKLEEFLDDMTSKRAFGKVIAHMYTIEFQKRGLPHAHCLFILDRASKPKTPEDVDRMVSAEMPDPVKEPTLFGHVTKHMLHRPCGNFDPTAACMRKDNVYHRSFCKSHFPKPFADETSFTQDAYPTYRRRANGNIWQQHTQHGNYTYTNQDVVTYNPYLLLRYDCHVNVEVCSSISAVKYIYKYIYKGEDRIAVNVSDDKEPRNEVKEYEDSRYISPVEAAWHILSFPMRGRSPAVATLAIHLPDEQPVYFKPTANLHDVLGNERALRTTLTEFFTATAHWPGLLKDTTYPDAPEHLAWQPPSRTWKERDRFNHTIGRVSAVSPAAGEKFYLRLLLHHVPCPKSFEHLRTVEGILRDTFQEACVALGLLADDRQFIDCIRDAATICGPYAIRRLFAIILIECHPASPPYLWECTWEWLAEGNADRLSTLEHIQKPTEEQLQSYTLAQIEHILRGMHSSLEAVAMPLPTVQFDIDKHENRLLMDELAYNQEECNDLWERNSALFTEKQRAIVDELLTAVSDHHGLCAFLDGP</sequence>
<dbReference type="InterPro" id="IPR025476">
    <property type="entry name" value="Helitron_helicase-like"/>
</dbReference>
<dbReference type="Pfam" id="PF14214">
    <property type="entry name" value="Helitron_like_N"/>
    <property type="match status" value="1"/>
</dbReference>
<dbReference type="PANTHER" id="PTHR45786:SF74">
    <property type="entry name" value="ATP-DEPENDENT DNA HELICASE"/>
    <property type="match status" value="1"/>
</dbReference>
<organism evidence="3 4">
    <name type="scientific">Cryptococcus floricola</name>
    <dbReference type="NCBI Taxonomy" id="2591691"/>
    <lineage>
        <taxon>Eukaryota</taxon>
        <taxon>Fungi</taxon>
        <taxon>Dikarya</taxon>
        <taxon>Basidiomycota</taxon>
        <taxon>Agaricomycotina</taxon>
        <taxon>Tremellomycetes</taxon>
        <taxon>Tremellales</taxon>
        <taxon>Cryptococcaceae</taxon>
        <taxon>Cryptococcus</taxon>
    </lineage>
</organism>
<evidence type="ECO:0000259" key="2">
    <source>
        <dbReference type="Pfam" id="PF14214"/>
    </source>
</evidence>
<proteinExistence type="predicted"/>
<accession>A0A5D3AI37</accession>
<dbReference type="AlphaFoldDB" id="A0A5D3AI37"/>
<dbReference type="Proteomes" id="UP000322245">
    <property type="component" value="Unassembled WGS sequence"/>
</dbReference>
<evidence type="ECO:0000313" key="3">
    <source>
        <dbReference type="EMBL" id="TYJ51205.1"/>
    </source>
</evidence>
<evidence type="ECO:0000256" key="1">
    <source>
        <dbReference type="SAM" id="MobiDB-lite"/>
    </source>
</evidence>
<keyword evidence="4" id="KW-1185">Reference proteome</keyword>
<dbReference type="EMBL" id="NIDF01000333">
    <property type="protein sequence ID" value="TYJ51205.1"/>
    <property type="molecule type" value="Genomic_DNA"/>
</dbReference>
<gene>
    <name evidence="3" type="ORF">B9479_008237</name>
</gene>
<feature type="region of interest" description="Disordered" evidence="1">
    <location>
        <begin position="1"/>
        <end position="39"/>
    </location>
</feature>
<evidence type="ECO:0000313" key="4">
    <source>
        <dbReference type="Proteomes" id="UP000322245"/>
    </source>
</evidence>